<evidence type="ECO:0000256" key="1">
    <source>
        <dbReference type="SAM" id="MobiDB-lite"/>
    </source>
</evidence>
<reference evidence="3" key="1">
    <citation type="journal article" date="2005" name="Nature">
        <title>The map-based sequence of the rice genome.</title>
        <authorList>
            <consortium name="International rice genome sequencing project (IRGSP)"/>
            <person name="Matsumoto T."/>
            <person name="Wu J."/>
            <person name="Kanamori H."/>
            <person name="Katayose Y."/>
            <person name="Fujisawa M."/>
            <person name="Namiki N."/>
            <person name="Mizuno H."/>
            <person name="Yamamoto K."/>
            <person name="Antonio B.A."/>
            <person name="Baba T."/>
            <person name="Sakata K."/>
            <person name="Nagamura Y."/>
            <person name="Aoki H."/>
            <person name="Arikawa K."/>
            <person name="Arita K."/>
            <person name="Bito T."/>
            <person name="Chiden Y."/>
            <person name="Fujitsuka N."/>
            <person name="Fukunaka R."/>
            <person name="Hamada M."/>
            <person name="Harada C."/>
            <person name="Hayashi A."/>
            <person name="Hijishita S."/>
            <person name="Honda M."/>
            <person name="Hosokawa S."/>
            <person name="Ichikawa Y."/>
            <person name="Idonuma A."/>
            <person name="Iijima M."/>
            <person name="Ikeda M."/>
            <person name="Ikeno M."/>
            <person name="Ito K."/>
            <person name="Ito S."/>
            <person name="Ito T."/>
            <person name="Ito Y."/>
            <person name="Ito Y."/>
            <person name="Iwabuchi A."/>
            <person name="Kamiya K."/>
            <person name="Karasawa W."/>
            <person name="Kurita K."/>
            <person name="Katagiri S."/>
            <person name="Kikuta A."/>
            <person name="Kobayashi H."/>
            <person name="Kobayashi N."/>
            <person name="Machita K."/>
            <person name="Maehara T."/>
            <person name="Masukawa M."/>
            <person name="Mizubayashi T."/>
            <person name="Mukai Y."/>
            <person name="Nagasaki H."/>
            <person name="Nagata Y."/>
            <person name="Naito S."/>
            <person name="Nakashima M."/>
            <person name="Nakama Y."/>
            <person name="Nakamichi Y."/>
            <person name="Nakamura M."/>
            <person name="Meguro A."/>
            <person name="Negishi M."/>
            <person name="Ohta I."/>
            <person name="Ohta T."/>
            <person name="Okamoto M."/>
            <person name="Ono N."/>
            <person name="Saji S."/>
            <person name="Sakaguchi M."/>
            <person name="Sakai K."/>
            <person name="Shibata M."/>
            <person name="Shimokawa T."/>
            <person name="Song J."/>
            <person name="Takazaki Y."/>
            <person name="Terasawa K."/>
            <person name="Tsugane M."/>
            <person name="Tsuji K."/>
            <person name="Ueda S."/>
            <person name="Waki K."/>
            <person name="Yamagata H."/>
            <person name="Yamamoto M."/>
            <person name="Yamamoto S."/>
            <person name="Yamane H."/>
            <person name="Yoshiki S."/>
            <person name="Yoshihara R."/>
            <person name="Yukawa K."/>
            <person name="Zhong H."/>
            <person name="Yano M."/>
            <person name="Yuan Q."/>
            <person name="Ouyang S."/>
            <person name="Liu J."/>
            <person name="Jones K.M."/>
            <person name="Gansberger K."/>
            <person name="Moffat K."/>
            <person name="Hill J."/>
            <person name="Bera J."/>
            <person name="Fadrosh D."/>
            <person name="Jin S."/>
            <person name="Johri S."/>
            <person name="Kim M."/>
            <person name="Overton L."/>
            <person name="Reardon M."/>
            <person name="Tsitrin T."/>
            <person name="Vuong H."/>
            <person name="Weaver B."/>
            <person name="Ciecko A."/>
            <person name="Tallon L."/>
            <person name="Jackson J."/>
            <person name="Pai G."/>
            <person name="Aken S.V."/>
            <person name="Utterback T."/>
            <person name="Reidmuller S."/>
            <person name="Feldblyum T."/>
            <person name="Hsiao J."/>
            <person name="Zismann V."/>
            <person name="Iobst S."/>
            <person name="de Vazeille A.R."/>
            <person name="Buell C.R."/>
            <person name="Ying K."/>
            <person name="Li Y."/>
            <person name="Lu T."/>
            <person name="Huang Y."/>
            <person name="Zhao Q."/>
            <person name="Feng Q."/>
            <person name="Zhang L."/>
            <person name="Zhu J."/>
            <person name="Weng Q."/>
            <person name="Mu J."/>
            <person name="Lu Y."/>
            <person name="Fan D."/>
            <person name="Liu Y."/>
            <person name="Guan J."/>
            <person name="Zhang Y."/>
            <person name="Yu S."/>
            <person name="Liu X."/>
            <person name="Zhang Y."/>
            <person name="Hong G."/>
            <person name="Han B."/>
            <person name="Choisne N."/>
            <person name="Demange N."/>
            <person name="Orjeda G."/>
            <person name="Samain S."/>
            <person name="Cattolico L."/>
            <person name="Pelletier E."/>
            <person name="Couloux A."/>
            <person name="Segurens B."/>
            <person name="Wincker P."/>
            <person name="D'Hont A."/>
            <person name="Scarpelli C."/>
            <person name="Weissenbach J."/>
            <person name="Salanoubat M."/>
            <person name="Quetier F."/>
            <person name="Yu Y."/>
            <person name="Kim H.R."/>
            <person name="Rambo T."/>
            <person name="Currie J."/>
            <person name="Collura K."/>
            <person name="Luo M."/>
            <person name="Yang T."/>
            <person name="Ammiraju J.S.S."/>
            <person name="Engler F."/>
            <person name="Soderlund C."/>
            <person name="Wing R.A."/>
            <person name="Palmer L.E."/>
            <person name="de la Bastide M."/>
            <person name="Spiegel L."/>
            <person name="Nascimento L."/>
            <person name="Zutavern T."/>
            <person name="O'Shaughnessy A."/>
            <person name="Dike S."/>
            <person name="Dedhia N."/>
            <person name="Preston R."/>
            <person name="Balija V."/>
            <person name="McCombie W.R."/>
            <person name="Chow T."/>
            <person name="Chen H."/>
            <person name="Chung M."/>
            <person name="Chen C."/>
            <person name="Shaw J."/>
            <person name="Wu H."/>
            <person name="Hsiao K."/>
            <person name="Chao Y."/>
            <person name="Chu M."/>
            <person name="Cheng C."/>
            <person name="Hour A."/>
            <person name="Lee P."/>
            <person name="Lin S."/>
            <person name="Lin Y."/>
            <person name="Liou J."/>
            <person name="Liu S."/>
            <person name="Hsing Y."/>
            <person name="Raghuvanshi S."/>
            <person name="Mohanty A."/>
            <person name="Bharti A.K."/>
            <person name="Gaur A."/>
            <person name="Gupta V."/>
            <person name="Kumar D."/>
            <person name="Ravi V."/>
            <person name="Vij S."/>
            <person name="Kapur A."/>
            <person name="Khurana P."/>
            <person name="Khurana P."/>
            <person name="Khurana J.P."/>
            <person name="Tyagi A.K."/>
            <person name="Gaikwad K."/>
            <person name="Singh A."/>
            <person name="Dalal V."/>
            <person name="Srivastava S."/>
            <person name="Dixit A."/>
            <person name="Pal A.K."/>
            <person name="Ghazi I.A."/>
            <person name="Yadav M."/>
            <person name="Pandit A."/>
            <person name="Bhargava A."/>
            <person name="Sureshbabu K."/>
            <person name="Batra K."/>
            <person name="Sharma T.R."/>
            <person name="Mohapatra T."/>
            <person name="Singh N.K."/>
            <person name="Messing J."/>
            <person name="Nelson A.B."/>
            <person name="Fuks G."/>
            <person name="Kavchok S."/>
            <person name="Keizer G."/>
            <person name="Linton E."/>
            <person name="Llaca V."/>
            <person name="Song R."/>
            <person name="Tanyolac B."/>
            <person name="Young S."/>
            <person name="Ho-Il K."/>
            <person name="Hahn J.H."/>
            <person name="Sangsakoo G."/>
            <person name="Vanavichit A."/>
            <person name="de Mattos Luiz.A.T."/>
            <person name="Zimmer P.D."/>
            <person name="Malone G."/>
            <person name="Dellagostin O."/>
            <person name="de Oliveira A.C."/>
            <person name="Bevan M."/>
            <person name="Bancroft I."/>
            <person name="Minx P."/>
            <person name="Cordum H."/>
            <person name="Wilson R."/>
            <person name="Cheng Z."/>
            <person name="Jin W."/>
            <person name="Jiang J."/>
            <person name="Leong S.A."/>
            <person name="Iwama H."/>
            <person name="Gojobori T."/>
            <person name="Itoh T."/>
            <person name="Niimura Y."/>
            <person name="Fujii Y."/>
            <person name="Habara T."/>
            <person name="Sakai H."/>
            <person name="Sato Y."/>
            <person name="Wilson G."/>
            <person name="Kumar K."/>
            <person name="McCouch S."/>
            <person name="Juretic N."/>
            <person name="Hoen D."/>
            <person name="Wright S."/>
            <person name="Bruskiewich R."/>
            <person name="Bureau T."/>
            <person name="Miyao A."/>
            <person name="Hirochika H."/>
            <person name="Nishikawa T."/>
            <person name="Kadowaki K."/>
            <person name="Sugiura M."/>
            <person name="Burr B."/>
            <person name="Sasaki T."/>
        </authorList>
    </citation>
    <scope>NUCLEOTIDE SEQUENCE [LARGE SCALE GENOMIC DNA]</scope>
    <source>
        <strain evidence="3">cv. Nipponbare</strain>
    </source>
</reference>
<organism evidence="2 3">
    <name type="scientific">Oryza sativa subsp. japonica</name>
    <name type="common">Rice</name>
    <dbReference type="NCBI Taxonomy" id="39947"/>
    <lineage>
        <taxon>Eukaryota</taxon>
        <taxon>Viridiplantae</taxon>
        <taxon>Streptophyta</taxon>
        <taxon>Embryophyta</taxon>
        <taxon>Tracheophyta</taxon>
        <taxon>Spermatophyta</taxon>
        <taxon>Magnoliopsida</taxon>
        <taxon>Liliopsida</taxon>
        <taxon>Poales</taxon>
        <taxon>Poaceae</taxon>
        <taxon>BOP clade</taxon>
        <taxon>Oryzoideae</taxon>
        <taxon>Oryzeae</taxon>
        <taxon>Oryzinae</taxon>
        <taxon>Oryza</taxon>
        <taxon>Oryza sativa</taxon>
    </lineage>
</organism>
<dbReference type="Proteomes" id="UP000000763">
    <property type="component" value="Chromosome 8"/>
</dbReference>
<dbReference type="AlphaFoldDB" id="Q6Z1B2"/>
<feature type="compositionally biased region" description="Polar residues" evidence="1">
    <location>
        <begin position="74"/>
        <end position="85"/>
    </location>
</feature>
<feature type="region of interest" description="Disordered" evidence="1">
    <location>
        <begin position="23"/>
        <end position="48"/>
    </location>
</feature>
<proteinExistence type="predicted"/>
<gene>
    <name evidence="2" type="primary">OSJNBa0056O06.35</name>
</gene>
<feature type="compositionally biased region" description="Basic and acidic residues" evidence="1">
    <location>
        <begin position="36"/>
        <end position="47"/>
    </location>
</feature>
<protein>
    <submittedName>
        <fullName evidence="2">Uncharacterized protein</fullName>
    </submittedName>
</protein>
<name>Q6Z1B2_ORYSJ</name>
<dbReference type="EMBL" id="AP005441">
    <property type="protein sequence ID" value="BAD05613.1"/>
    <property type="molecule type" value="Genomic_DNA"/>
</dbReference>
<sequence length="95" mass="10044">MCGDVGGINDIKLLRPDSVLQLASRGGKESTGAMVETKREHDGDRQTTVHKNKTAFPVNRCMNHQHCGGGGTSLKVQPTAVSPSLTMAPPNAVPH</sequence>
<accession>Q6Z1B2</accession>
<evidence type="ECO:0000313" key="2">
    <source>
        <dbReference type="EMBL" id="BAD05613.1"/>
    </source>
</evidence>
<feature type="region of interest" description="Disordered" evidence="1">
    <location>
        <begin position="72"/>
        <end position="95"/>
    </location>
</feature>
<reference evidence="3" key="2">
    <citation type="journal article" date="2008" name="Nucleic Acids Res.">
        <title>The rice annotation project database (RAP-DB): 2008 update.</title>
        <authorList>
            <consortium name="The rice annotation project (RAP)"/>
        </authorList>
    </citation>
    <scope>GENOME REANNOTATION</scope>
    <source>
        <strain evidence="3">cv. Nipponbare</strain>
    </source>
</reference>
<evidence type="ECO:0000313" key="3">
    <source>
        <dbReference type="Proteomes" id="UP000000763"/>
    </source>
</evidence>